<dbReference type="CDD" id="cd06782">
    <property type="entry name" value="cpPDZ_CPP-like"/>
    <property type="match status" value="1"/>
</dbReference>
<evidence type="ECO:0000256" key="2">
    <source>
        <dbReference type="ARBA" id="ARBA00022670"/>
    </source>
</evidence>
<name>A0A517SG29_9PLAN</name>
<dbReference type="FunFam" id="3.90.226.10:FF:000090">
    <property type="entry name" value="Tail-specific protease"/>
    <property type="match status" value="1"/>
</dbReference>
<keyword evidence="7" id="KW-0732">Signal</keyword>
<dbReference type="PANTHER" id="PTHR32060:SF22">
    <property type="entry name" value="CARBOXYL-TERMINAL-PROCESSING PEPTIDASE 3, CHLOROPLASTIC"/>
    <property type="match status" value="1"/>
</dbReference>
<evidence type="ECO:0000256" key="1">
    <source>
        <dbReference type="ARBA" id="ARBA00009179"/>
    </source>
</evidence>
<proteinExistence type="inferred from homology"/>
<dbReference type="KEGG" id="ccos:Pan44_31220"/>
<dbReference type="InterPro" id="IPR036034">
    <property type="entry name" value="PDZ_sf"/>
</dbReference>
<dbReference type="Gene3D" id="3.90.226.10">
    <property type="entry name" value="2-enoyl-CoA Hydratase, Chain A, domain 1"/>
    <property type="match status" value="1"/>
</dbReference>
<dbReference type="SUPFAM" id="SSF52096">
    <property type="entry name" value="ClpP/crotonase"/>
    <property type="match status" value="1"/>
</dbReference>
<reference evidence="9 10" key="1">
    <citation type="submission" date="2019-02" db="EMBL/GenBank/DDBJ databases">
        <title>Deep-cultivation of Planctomycetes and their phenomic and genomic characterization uncovers novel biology.</title>
        <authorList>
            <person name="Wiegand S."/>
            <person name="Jogler M."/>
            <person name="Boedeker C."/>
            <person name="Pinto D."/>
            <person name="Vollmers J."/>
            <person name="Rivas-Marin E."/>
            <person name="Kohn T."/>
            <person name="Peeters S.H."/>
            <person name="Heuer A."/>
            <person name="Rast P."/>
            <person name="Oberbeckmann S."/>
            <person name="Bunk B."/>
            <person name="Jeske O."/>
            <person name="Meyerdierks A."/>
            <person name="Storesund J.E."/>
            <person name="Kallscheuer N."/>
            <person name="Luecker S."/>
            <person name="Lage O.M."/>
            <person name="Pohl T."/>
            <person name="Merkel B.J."/>
            <person name="Hornburger P."/>
            <person name="Mueller R.-W."/>
            <person name="Bruemmer F."/>
            <person name="Labrenz M."/>
            <person name="Spormann A.M."/>
            <person name="Op den Camp H."/>
            <person name="Overmann J."/>
            <person name="Amann R."/>
            <person name="Jetten M.S.M."/>
            <person name="Mascher T."/>
            <person name="Medema M.H."/>
            <person name="Devos D.P."/>
            <person name="Kaster A.-K."/>
            <person name="Ovreas L."/>
            <person name="Rohde M."/>
            <person name="Galperin M.Y."/>
            <person name="Jogler C."/>
        </authorList>
    </citation>
    <scope>NUCLEOTIDE SEQUENCE [LARGE SCALE GENOMIC DNA]</scope>
    <source>
        <strain evidence="9 10">Pan44</strain>
    </source>
</reference>
<feature type="signal peptide" evidence="7">
    <location>
        <begin position="1"/>
        <end position="26"/>
    </location>
</feature>
<dbReference type="AlphaFoldDB" id="A0A517SG29"/>
<dbReference type="Pfam" id="PF03572">
    <property type="entry name" value="Peptidase_S41"/>
    <property type="match status" value="1"/>
</dbReference>
<evidence type="ECO:0000256" key="7">
    <source>
        <dbReference type="SAM" id="SignalP"/>
    </source>
</evidence>
<feature type="compositionally biased region" description="Basic and acidic residues" evidence="6">
    <location>
        <begin position="634"/>
        <end position="655"/>
    </location>
</feature>
<dbReference type="InterPro" id="IPR001478">
    <property type="entry name" value="PDZ"/>
</dbReference>
<dbReference type="PANTHER" id="PTHR32060">
    <property type="entry name" value="TAIL-SPECIFIC PROTEASE"/>
    <property type="match status" value="1"/>
</dbReference>
<dbReference type="SMART" id="SM00228">
    <property type="entry name" value="PDZ"/>
    <property type="match status" value="1"/>
</dbReference>
<dbReference type="GO" id="GO:0030288">
    <property type="term" value="C:outer membrane-bounded periplasmic space"/>
    <property type="evidence" value="ECO:0007669"/>
    <property type="project" value="TreeGrafter"/>
</dbReference>
<dbReference type="SUPFAM" id="SSF50156">
    <property type="entry name" value="PDZ domain-like"/>
    <property type="match status" value="1"/>
</dbReference>
<evidence type="ECO:0000259" key="8">
    <source>
        <dbReference type="PROSITE" id="PS50106"/>
    </source>
</evidence>
<dbReference type="RefSeq" id="WP_231754063.1">
    <property type="nucleotide sequence ID" value="NZ_CP036271.1"/>
</dbReference>
<keyword evidence="4 5" id="KW-0720">Serine protease</keyword>
<dbReference type="InterPro" id="IPR005151">
    <property type="entry name" value="Tail-specific_protease"/>
</dbReference>
<evidence type="ECO:0000313" key="9">
    <source>
        <dbReference type="EMBL" id="QDT55081.1"/>
    </source>
</evidence>
<dbReference type="GO" id="GO:0004252">
    <property type="term" value="F:serine-type endopeptidase activity"/>
    <property type="evidence" value="ECO:0007669"/>
    <property type="project" value="UniProtKB-EC"/>
</dbReference>
<evidence type="ECO:0000256" key="3">
    <source>
        <dbReference type="ARBA" id="ARBA00022801"/>
    </source>
</evidence>
<dbReference type="Pfam" id="PF17804">
    <property type="entry name" value="TSP_NTD"/>
    <property type="match status" value="1"/>
</dbReference>
<dbReference type="InterPro" id="IPR020992">
    <property type="entry name" value="Tail_Prtase_C"/>
</dbReference>
<feature type="chain" id="PRO_5021817915" evidence="7">
    <location>
        <begin position="27"/>
        <end position="689"/>
    </location>
</feature>
<evidence type="ECO:0000313" key="10">
    <source>
        <dbReference type="Proteomes" id="UP000315700"/>
    </source>
</evidence>
<feature type="domain" description="PDZ" evidence="8">
    <location>
        <begin position="235"/>
        <end position="306"/>
    </location>
</feature>
<dbReference type="FunCoup" id="A0A517SG29">
    <property type="interactions" value="243"/>
</dbReference>
<dbReference type="EC" id="3.4.21.102" evidence="9"/>
<protein>
    <submittedName>
        <fullName evidence="9">Tail-specific protease</fullName>
        <ecNumber evidence="9">3.4.21.102</ecNumber>
    </submittedName>
</protein>
<dbReference type="InterPro" id="IPR004447">
    <property type="entry name" value="Peptidase_S41A"/>
</dbReference>
<accession>A0A517SG29</accession>
<dbReference type="PROSITE" id="PS50106">
    <property type="entry name" value="PDZ"/>
    <property type="match status" value="1"/>
</dbReference>
<feature type="region of interest" description="Disordered" evidence="6">
    <location>
        <begin position="634"/>
        <end position="661"/>
    </location>
</feature>
<dbReference type="Pfam" id="PF00595">
    <property type="entry name" value="PDZ"/>
    <property type="match status" value="1"/>
</dbReference>
<keyword evidence="3 5" id="KW-0378">Hydrolase</keyword>
<organism evidence="9 10">
    <name type="scientific">Caulifigura coniformis</name>
    <dbReference type="NCBI Taxonomy" id="2527983"/>
    <lineage>
        <taxon>Bacteria</taxon>
        <taxon>Pseudomonadati</taxon>
        <taxon>Planctomycetota</taxon>
        <taxon>Planctomycetia</taxon>
        <taxon>Planctomycetales</taxon>
        <taxon>Planctomycetaceae</taxon>
        <taxon>Caulifigura</taxon>
    </lineage>
</organism>
<gene>
    <name evidence="9" type="primary">prc</name>
    <name evidence="9" type="ORF">Pan44_31220</name>
</gene>
<dbReference type="InterPro" id="IPR029045">
    <property type="entry name" value="ClpP/crotonase-like_dom_sf"/>
</dbReference>
<dbReference type="GO" id="GO:0006508">
    <property type="term" value="P:proteolysis"/>
    <property type="evidence" value="ECO:0007669"/>
    <property type="project" value="UniProtKB-KW"/>
</dbReference>
<comment type="similarity">
    <text evidence="1 5">Belongs to the peptidase S41A family.</text>
</comment>
<evidence type="ECO:0000256" key="6">
    <source>
        <dbReference type="SAM" id="MobiDB-lite"/>
    </source>
</evidence>
<dbReference type="Proteomes" id="UP000315700">
    <property type="component" value="Chromosome"/>
</dbReference>
<sequence length="689" mass="77012" precursor="true">MMTLSPRTLRFVVGFALFSGAGFLAAQQPAAPAASPADAQTAQLVTQLVPRFHLHHPKIDDAASVKIFDGYLKLLDQGKMYFLKSDIDQFAPHRLTLDDEIKAGDVQFAYTVFDIFKQRLTDQLQKAHLLIDQDQDYSVDESMITDSKVLDWAATQEELDDRWRKRVKFDMLQYKLDEEPLDKAREKLHKRYRNIGRVIEQTTPDEKLEMYLTSMTTAFDPHSTYMSPRSWQDFEIQLKLSLDGIGAALRSDDGYTVVASIVPGGAAALDGRLKVGDKITGVDSKGNAEIEDIYDMKLTEVVRKIRGPRGTPLRLQVKPEKGGDTQIYQLVRQKIELNEQAVKGEIIETGARVGREGRIGVLSIPSFYRDFEQAQDGTEGFKSAAADCRKVFKEVFANQKLDAIVVDLRNNGGGALSEAIEISGLFIDQGPIVQVKETGSAPKQLNDEDPGVIYRGPLVVLCNRLSASASEIFAGAIKDYRRGIVIGDQTTHGKGTVQNLMDVAPREPFRLFRGQDRGKLKLTIQQFYRVNGDSTQNRGVTSDVVLPSLLDHIDEGESSLDNALPFDHIEPARYSASRLVSSDVVASLQKRSEQRVATVEDFQKVEKVIRQYLERKNKKSVSLNETILKAERDLEKETAKDNPKDPDEVKAKDPNEPIFPKGFYNDEVLNVALDYVEAFPALAASTRRP</sequence>
<evidence type="ECO:0000256" key="5">
    <source>
        <dbReference type="RuleBase" id="RU004404"/>
    </source>
</evidence>
<dbReference type="GO" id="GO:0007165">
    <property type="term" value="P:signal transduction"/>
    <property type="evidence" value="ECO:0007669"/>
    <property type="project" value="TreeGrafter"/>
</dbReference>
<dbReference type="NCBIfam" id="TIGR00225">
    <property type="entry name" value="prc"/>
    <property type="match status" value="1"/>
</dbReference>
<dbReference type="Gene3D" id="2.30.42.10">
    <property type="match status" value="1"/>
</dbReference>
<dbReference type="CDD" id="cd07560">
    <property type="entry name" value="Peptidase_S41_CPP"/>
    <property type="match status" value="1"/>
</dbReference>
<dbReference type="SMART" id="SM00245">
    <property type="entry name" value="TSPc"/>
    <property type="match status" value="1"/>
</dbReference>
<dbReference type="Pfam" id="PF11818">
    <property type="entry name" value="DUF3340"/>
    <property type="match status" value="1"/>
</dbReference>
<keyword evidence="2 5" id="KW-0645">Protease</keyword>
<dbReference type="EMBL" id="CP036271">
    <property type="protein sequence ID" value="QDT55081.1"/>
    <property type="molecule type" value="Genomic_DNA"/>
</dbReference>
<keyword evidence="10" id="KW-1185">Reference proteome</keyword>
<dbReference type="InParanoid" id="A0A517SG29"/>
<dbReference type="InterPro" id="IPR040573">
    <property type="entry name" value="TSP_N"/>
</dbReference>
<evidence type="ECO:0000256" key="4">
    <source>
        <dbReference type="ARBA" id="ARBA00022825"/>
    </source>
</evidence>